<dbReference type="Pfam" id="PF05257">
    <property type="entry name" value="CHAP"/>
    <property type="match status" value="1"/>
</dbReference>
<dbReference type="Proteomes" id="UP000199643">
    <property type="component" value="Unassembled WGS sequence"/>
</dbReference>
<dbReference type="RefSeq" id="WP_090500582.1">
    <property type="nucleotide sequence ID" value="NZ_FNCH01000009.1"/>
</dbReference>
<evidence type="ECO:0000313" key="4">
    <source>
        <dbReference type="Proteomes" id="UP000199643"/>
    </source>
</evidence>
<organism evidence="3 4">
    <name type="scientific">Pedobacter terrae</name>
    <dbReference type="NCBI Taxonomy" id="405671"/>
    <lineage>
        <taxon>Bacteria</taxon>
        <taxon>Pseudomonadati</taxon>
        <taxon>Bacteroidota</taxon>
        <taxon>Sphingobacteriia</taxon>
        <taxon>Sphingobacteriales</taxon>
        <taxon>Sphingobacteriaceae</taxon>
        <taxon>Pedobacter</taxon>
    </lineage>
</organism>
<sequence>MAKNLSFLFAFIVLCGLNSSAQSGISLRDGIQKTYNAAIGVRERTGRNDGVDVEKYLAYVWLKPGNPWCAAFVSWTLGQSGVKKARSGGCVALMEQGTTIYRTNKLTRTPGPGDVFFIYYPTKKRVAHTGFVDKWESTYLITVEGNTNEAGSREGDGVYRKRRLKSQIYAVSTYLN</sequence>
<gene>
    <name evidence="3" type="ORF">SAMN05421827_109143</name>
</gene>
<dbReference type="EMBL" id="FNCH01000009">
    <property type="protein sequence ID" value="SDG68174.1"/>
    <property type="molecule type" value="Genomic_DNA"/>
</dbReference>
<evidence type="ECO:0000259" key="2">
    <source>
        <dbReference type="Pfam" id="PF05257"/>
    </source>
</evidence>
<feature type="chain" id="PRO_5011752812" evidence="1">
    <location>
        <begin position="22"/>
        <end position="176"/>
    </location>
</feature>
<name>A0A1G7W856_9SPHI</name>
<proteinExistence type="predicted"/>
<evidence type="ECO:0000313" key="3">
    <source>
        <dbReference type="EMBL" id="SDG68174.1"/>
    </source>
</evidence>
<feature type="signal peptide" evidence="1">
    <location>
        <begin position="1"/>
        <end position="21"/>
    </location>
</feature>
<evidence type="ECO:0000256" key="1">
    <source>
        <dbReference type="SAM" id="SignalP"/>
    </source>
</evidence>
<dbReference type="AlphaFoldDB" id="A0A1G7W856"/>
<accession>A0A1G7W856</accession>
<protein>
    <submittedName>
        <fullName evidence="3">CHAP domain-containing protein</fullName>
    </submittedName>
</protein>
<reference evidence="4" key="1">
    <citation type="submission" date="2016-10" db="EMBL/GenBank/DDBJ databases">
        <authorList>
            <person name="Varghese N."/>
            <person name="Submissions S."/>
        </authorList>
    </citation>
    <scope>NUCLEOTIDE SEQUENCE [LARGE SCALE GENOMIC DNA]</scope>
    <source>
        <strain evidence="4">DSM 17933</strain>
    </source>
</reference>
<dbReference type="OrthoDB" id="9813532at2"/>
<dbReference type="InterPro" id="IPR007921">
    <property type="entry name" value="CHAP_dom"/>
</dbReference>
<keyword evidence="4" id="KW-1185">Reference proteome</keyword>
<dbReference type="STRING" id="405671.SAMN05421827_109143"/>
<feature type="domain" description="Peptidase C51" evidence="2">
    <location>
        <begin position="64"/>
        <end position="146"/>
    </location>
</feature>
<keyword evidence="1" id="KW-0732">Signal</keyword>